<feature type="region of interest" description="Disordered" evidence="1">
    <location>
        <begin position="33"/>
        <end position="94"/>
    </location>
</feature>
<feature type="region of interest" description="Disordered" evidence="1">
    <location>
        <begin position="113"/>
        <end position="164"/>
    </location>
</feature>
<sequence>MRTRRCLRRVSGSLRVSSTFCVDFRTSPCGFLENIPPGPGLAPAPRSRGEQRPPDPPAPRQRRLLLPPTEMRRGAARSQLAAGPGGAEPGLPLPLSPLSSLCFTTAVRCDPRRPYGNRTVTSRPARPCAPPRRGALGSASLPPARPWGRALAEPAVPLPGAGAG</sequence>
<name>A0A8V5G1J9_MELUD</name>
<accession>A0A8V5G1J9</accession>
<dbReference type="Ensembl" id="ENSMUNT00000026332.1">
    <property type="protein sequence ID" value="ENSMUNP00000025947.1"/>
    <property type="gene ID" value="ENSMUNG00000021361.1"/>
</dbReference>
<reference evidence="2" key="3">
    <citation type="submission" date="2025-09" db="UniProtKB">
        <authorList>
            <consortium name="Ensembl"/>
        </authorList>
    </citation>
    <scope>IDENTIFICATION</scope>
</reference>
<dbReference type="Proteomes" id="UP000694405">
    <property type="component" value="Chromosome 4"/>
</dbReference>
<dbReference type="AlphaFoldDB" id="A0A8V5G1J9"/>
<reference evidence="2" key="1">
    <citation type="submission" date="2020-03" db="EMBL/GenBank/DDBJ databases">
        <title>Melopsittacus undulatus (budgerigar) genome, bMelUnd1, maternal haplotype with Z.</title>
        <authorList>
            <person name="Gedman G."/>
            <person name="Mountcastle J."/>
            <person name="Haase B."/>
            <person name="Formenti G."/>
            <person name="Wright T."/>
            <person name="Apodaca J."/>
            <person name="Pelan S."/>
            <person name="Chow W."/>
            <person name="Rhie A."/>
            <person name="Howe K."/>
            <person name="Fedrigo O."/>
            <person name="Jarvis E.D."/>
        </authorList>
    </citation>
    <scope>NUCLEOTIDE SEQUENCE [LARGE SCALE GENOMIC DNA]</scope>
</reference>
<evidence type="ECO:0000313" key="2">
    <source>
        <dbReference type="Ensembl" id="ENSMUNP00000025947.1"/>
    </source>
</evidence>
<keyword evidence="3" id="KW-1185">Reference proteome</keyword>
<evidence type="ECO:0000313" key="3">
    <source>
        <dbReference type="Proteomes" id="UP000694405"/>
    </source>
</evidence>
<reference evidence="2" key="2">
    <citation type="submission" date="2025-08" db="UniProtKB">
        <authorList>
            <consortium name="Ensembl"/>
        </authorList>
    </citation>
    <scope>IDENTIFICATION</scope>
</reference>
<organism evidence="2 3">
    <name type="scientific">Melopsittacus undulatus</name>
    <name type="common">Budgerigar</name>
    <name type="synonym">Psittacus undulatus</name>
    <dbReference type="NCBI Taxonomy" id="13146"/>
    <lineage>
        <taxon>Eukaryota</taxon>
        <taxon>Metazoa</taxon>
        <taxon>Chordata</taxon>
        <taxon>Craniata</taxon>
        <taxon>Vertebrata</taxon>
        <taxon>Euteleostomi</taxon>
        <taxon>Archelosauria</taxon>
        <taxon>Archosauria</taxon>
        <taxon>Dinosauria</taxon>
        <taxon>Saurischia</taxon>
        <taxon>Theropoda</taxon>
        <taxon>Coelurosauria</taxon>
        <taxon>Aves</taxon>
        <taxon>Neognathae</taxon>
        <taxon>Neoaves</taxon>
        <taxon>Telluraves</taxon>
        <taxon>Australaves</taxon>
        <taxon>Psittaciformes</taxon>
        <taxon>Psittaculidae</taxon>
        <taxon>Melopsittacus</taxon>
    </lineage>
</organism>
<evidence type="ECO:0000256" key="1">
    <source>
        <dbReference type="SAM" id="MobiDB-lite"/>
    </source>
</evidence>
<protein>
    <submittedName>
        <fullName evidence="2">Uncharacterized protein</fullName>
    </submittedName>
</protein>
<proteinExistence type="predicted"/>